<protein>
    <submittedName>
        <fullName evidence="2">Uncharacterized protein</fullName>
    </submittedName>
</protein>
<dbReference type="GeneID" id="98141812"/>
<reference evidence="2 3" key="1">
    <citation type="submission" date="2024-07" db="EMBL/GenBank/DDBJ databases">
        <title>Section-level genome sequencing and comparative genomics of Aspergillus sections Usti and Cavernicolus.</title>
        <authorList>
            <consortium name="Lawrence Berkeley National Laboratory"/>
            <person name="Nybo J.L."/>
            <person name="Vesth T.C."/>
            <person name="Theobald S."/>
            <person name="Frisvad J.C."/>
            <person name="Larsen T.O."/>
            <person name="Kjaerboelling I."/>
            <person name="Rothschild-Mancinelli K."/>
            <person name="Lyhne E.K."/>
            <person name="Kogle M.E."/>
            <person name="Barry K."/>
            <person name="Clum A."/>
            <person name="Na H."/>
            <person name="Ledsgaard L."/>
            <person name="Lin J."/>
            <person name="Lipzen A."/>
            <person name="Kuo A."/>
            <person name="Riley R."/>
            <person name="Mondo S."/>
            <person name="Labutti K."/>
            <person name="Haridas S."/>
            <person name="Pangalinan J."/>
            <person name="Salamov A.A."/>
            <person name="Simmons B.A."/>
            <person name="Magnuson J.K."/>
            <person name="Chen J."/>
            <person name="Drula E."/>
            <person name="Henrissat B."/>
            <person name="Wiebenga A."/>
            <person name="Lubbers R.J."/>
            <person name="Gomes A.C."/>
            <person name="Macurrencykelacurrency M.R."/>
            <person name="Stajich J."/>
            <person name="Grigoriev I.V."/>
            <person name="Mortensen U.H."/>
            <person name="De Vries R.P."/>
            <person name="Baker S.E."/>
            <person name="Andersen M.R."/>
        </authorList>
    </citation>
    <scope>NUCLEOTIDE SEQUENCE [LARGE SCALE GENOMIC DNA]</scope>
    <source>
        <strain evidence="2 3">CBS 449.75</strain>
    </source>
</reference>
<dbReference type="EMBL" id="JBFXLQ010000006">
    <property type="protein sequence ID" value="KAL2870507.1"/>
    <property type="molecule type" value="Genomic_DNA"/>
</dbReference>
<name>A0ABR4M2Y3_9EURO</name>
<organism evidence="2 3">
    <name type="scientific">Aspergillus lucknowensis</name>
    <dbReference type="NCBI Taxonomy" id="176173"/>
    <lineage>
        <taxon>Eukaryota</taxon>
        <taxon>Fungi</taxon>
        <taxon>Dikarya</taxon>
        <taxon>Ascomycota</taxon>
        <taxon>Pezizomycotina</taxon>
        <taxon>Eurotiomycetes</taxon>
        <taxon>Eurotiomycetidae</taxon>
        <taxon>Eurotiales</taxon>
        <taxon>Aspergillaceae</taxon>
        <taxon>Aspergillus</taxon>
        <taxon>Aspergillus subgen. Nidulantes</taxon>
    </lineage>
</organism>
<comment type="caution">
    <text evidence="2">The sequence shown here is derived from an EMBL/GenBank/DDBJ whole genome shotgun (WGS) entry which is preliminary data.</text>
</comment>
<dbReference type="RefSeq" id="XP_070889486.1">
    <property type="nucleotide sequence ID" value="XM_071026740.1"/>
</dbReference>
<evidence type="ECO:0000313" key="2">
    <source>
        <dbReference type="EMBL" id="KAL2870507.1"/>
    </source>
</evidence>
<sequence length="161" mass="17423">MAVRLPRAPWCLAFHDLWCPKNPGSDRGDCSMGLSFWGKPGRPPHKAPVVKADGKYFDSLSPQSSSVEDGRRGAISHSSSSNLPSRLGHSCCANLPFPSQTAFKKSLWNFHGDQSSNADSSSLADDIKALLRSLGLDRANLCFGCLLGFGAPWRPKNTTFS</sequence>
<accession>A0ABR4M2Y3</accession>
<keyword evidence="3" id="KW-1185">Reference proteome</keyword>
<dbReference type="Proteomes" id="UP001610432">
    <property type="component" value="Unassembled WGS sequence"/>
</dbReference>
<evidence type="ECO:0000313" key="3">
    <source>
        <dbReference type="Proteomes" id="UP001610432"/>
    </source>
</evidence>
<proteinExistence type="predicted"/>
<evidence type="ECO:0000256" key="1">
    <source>
        <dbReference type="SAM" id="MobiDB-lite"/>
    </source>
</evidence>
<gene>
    <name evidence="2" type="ORF">BJX67DRAFT_286994</name>
</gene>
<feature type="region of interest" description="Disordered" evidence="1">
    <location>
        <begin position="60"/>
        <end position="82"/>
    </location>
</feature>